<evidence type="ECO:0000313" key="1">
    <source>
        <dbReference type="EMBL" id="PPJ36303.1"/>
    </source>
</evidence>
<name>A0A2S6AM82_9NOCA</name>
<sequence length="82" mass="8677">MFSGLAALLVVAVVLVALYGYATGPGRRVVALFDRYRPHAPMADWSLGAADRPGRTRDLAIVRDRQACGARDRSAPGPTAAP</sequence>
<gene>
    <name evidence="1" type="ORF">C5E45_21590</name>
</gene>
<comment type="caution">
    <text evidence="1">The sequence shown here is derived from an EMBL/GenBank/DDBJ whole genome shotgun (WGS) entry which is preliminary data.</text>
</comment>
<dbReference type="EMBL" id="PSZC01000015">
    <property type="protein sequence ID" value="PPJ36303.1"/>
    <property type="molecule type" value="Genomic_DNA"/>
</dbReference>
<proteinExistence type="predicted"/>
<organism evidence="1 2">
    <name type="scientific">Nocardia nova</name>
    <dbReference type="NCBI Taxonomy" id="37330"/>
    <lineage>
        <taxon>Bacteria</taxon>
        <taxon>Bacillati</taxon>
        <taxon>Actinomycetota</taxon>
        <taxon>Actinomycetes</taxon>
        <taxon>Mycobacteriales</taxon>
        <taxon>Nocardiaceae</taxon>
        <taxon>Nocardia</taxon>
    </lineage>
</organism>
<reference evidence="1 2" key="1">
    <citation type="submission" date="2018-02" db="EMBL/GenBank/DDBJ databases">
        <title>8 Nocardia nova and 1 Nocardia cyriacigeorgica strain used for evolution to TMP-SMX.</title>
        <authorList>
            <person name="Mehta H."/>
            <person name="Weng J."/>
            <person name="Shamoo Y."/>
        </authorList>
    </citation>
    <scope>NUCLEOTIDE SEQUENCE [LARGE SCALE GENOMIC DNA]</scope>
    <source>
        <strain evidence="1 2">MDA3139</strain>
    </source>
</reference>
<dbReference type="AlphaFoldDB" id="A0A2S6AM82"/>
<accession>A0A2S6AM82</accession>
<dbReference type="Proteomes" id="UP000239874">
    <property type="component" value="Unassembled WGS sequence"/>
</dbReference>
<evidence type="ECO:0000313" key="2">
    <source>
        <dbReference type="Proteomes" id="UP000239874"/>
    </source>
</evidence>
<protein>
    <submittedName>
        <fullName evidence="1">Uncharacterized protein</fullName>
    </submittedName>
</protein>